<evidence type="ECO:0000313" key="10">
    <source>
        <dbReference type="Proteomes" id="UP000271087"/>
    </source>
</evidence>
<gene>
    <name evidence="9" type="ORF">NOO_LOCUS2226</name>
</gene>
<keyword evidence="4 7" id="KW-1133">Transmembrane helix</keyword>
<dbReference type="InterPro" id="IPR046756">
    <property type="entry name" value="VAS1/VOA1_TM"/>
</dbReference>
<evidence type="ECO:0000256" key="3">
    <source>
        <dbReference type="ARBA" id="ARBA00022692"/>
    </source>
</evidence>
<keyword evidence="10" id="KW-1185">Reference proteome</keyword>
<protein>
    <submittedName>
        <fullName evidence="11">Ac45-VOA1_TM domain-containing protein</fullName>
    </submittedName>
</protein>
<sequence>MWQLCAMVFVAWFDYCIAYDTVIFSTLKLKKMAVEDLVASSKVLAIGIKDFSLPNFGVYAQAYSVENSDGPFASIMPIFPYRKALPMENPLLMASNNADRSAQKTDENKKQMEKKTDVNYITFDTFEDLRDILSTTENFKDYQTVIISSRDAFEEELIRRKRVSSDPIFDEEPSDEASETRGQKQAGSRQRLAAADRYDMPVVLPPVPSQKTACLLYMEAFDIIIPNSHFLTVNSEGKNKYSAEPDHCKCNVSNSQGGASFTIDVEVGEDIEDAKKEFSLKSGTTITFRLDFVRSQNGYWYLNGTTLKNNFKITAIGGKEDLTVNNDTAMNRVDVGAVFNQNFACYQTDAAMFNVSGGKNPARIGISLRNFEVSLRLTGDETKFGYYTSDCIGTFSAGTWMGIIISVVFISILLFGYLMVQSIQTMDRFDDLKQKPIVINFKE</sequence>
<dbReference type="Pfam" id="PF20520">
    <property type="entry name" value="Ac45-VOA1_TM"/>
    <property type="match status" value="1"/>
</dbReference>
<reference evidence="11" key="1">
    <citation type="submission" date="2016-06" db="UniProtKB">
        <authorList>
            <consortium name="WormBaseParasite"/>
        </authorList>
    </citation>
    <scope>IDENTIFICATION</scope>
</reference>
<dbReference type="EMBL" id="UYRW01000332">
    <property type="protein sequence ID" value="VDK65832.1"/>
    <property type="molecule type" value="Genomic_DNA"/>
</dbReference>
<evidence type="ECO:0000256" key="5">
    <source>
        <dbReference type="ARBA" id="ARBA00023136"/>
    </source>
</evidence>
<feature type="compositionally biased region" description="Acidic residues" evidence="6">
    <location>
        <begin position="168"/>
        <end position="177"/>
    </location>
</feature>
<organism evidence="11">
    <name type="scientific">Onchocerca ochengi</name>
    <name type="common">Filarial nematode worm</name>
    <dbReference type="NCBI Taxonomy" id="42157"/>
    <lineage>
        <taxon>Eukaryota</taxon>
        <taxon>Metazoa</taxon>
        <taxon>Ecdysozoa</taxon>
        <taxon>Nematoda</taxon>
        <taxon>Chromadorea</taxon>
        <taxon>Rhabditida</taxon>
        <taxon>Spirurina</taxon>
        <taxon>Spiruromorpha</taxon>
        <taxon>Filarioidea</taxon>
        <taxon>Onchocercidae</taxon>
        <taxon>Onchocerca</taxon>
    </lineage>
</organism>
<dbReference type="STRING" id="42157.A0A182E2M5"/>
<feature type="domain" description="V-type proton ATPase subunit S1/VOA1 transmembrane" evidence="8">
    <location>
        <begin position="393"/>
        <end position="431"/>
    </location>
</feature>
<dbReference type="OrthoDB" id="9985059at2759"/>
<feature type="region of interest" description="Disordered" evidence="6">
    <location>
        <begin position="164"/>
        <end position="193"/>
    </location>
</feature>
<comment type="subcellular location">
    <subcellularLocation>
        <location evidence="1">Membrane</location>
        <topology evidence="1">Single-pass membrane protein</topology>
    </subcellularLocation>
</comment>
<feature type="transmembrane region" description="Helical" evidence="7">
    <location>
        <begin position="400"/>
        <end position="420"/>
    </location>
</feature>
<evidence type="ECO:0000256" key="4">
    <source>
        <dbReference type="ARBA" id="ARBA00022989"/>
    </source>
</evidence>
<dbReference type="GO" id="GO:0001671">
    <property type="term" value="F:ATPase activator activity"/>
    <property type="evidence" value="ECO:0007669"/>
    <property type="project" value="TreeGrafter"/>
</dbReference>
<evidence type="ECO:0000256" key="2">
    <source>
        <dbReference type="ARBA" id="ARBA00009037"/>
    </source>
</evidence>
<dbReference type="PANTHER" id="PTHR12471:SF7">
    <property type="entry name" value="V-TYPE PROTON ATPASE SUBUNIT S1"/>
    <property type="match status" value="1"/>
</dbReference>
<dbReference type="WBParaSite" id="nOo.2.0.1.t02226-RA">
    <property type="protein sequence ID" value="nOo.2.0.1.t02226-RA"/>
    <property type="gene ID" value="nOo.2.0.1.g02226"/>
</dbReference>
<keyword evidence="3 7" id="KW-0812">Transmembrane</keyword>
<name>A0A182E2M5_ONCOC</name>
<dbReference type="InterPro" id="IPR008388">
    <property type="entry name" value="Ac45_acc_su"/>
</dbReference>
<dbReference type="GO" id="GO:0030641">
    <property type="term" value="P:regulation of cellular pH"/>
    <property type="evidence" value="ECO:0007669"/>
    <property type="project" value="TreeGrafter"/>
</dbReference>
<dbReference type="PANTHER" id="PTHR12471">
    <property type="entry name" value="VACUOLAR ATP SYNTHASE SUBUNIT S1"/>
    <property type="match status" value="1"/>
</dbReference>
<proteinExistence type="inferred from homology"/>
<evidence type="ECO:0000259" key="8">
    <source>
        <dbReference type="Pfam" id="PF20520"/>
    </source>
</evidence>
<evidence type="ECO:0000256" key="1">
    <source>
        <dbReference type="ARBA" id="ARBA00004167"/>
    </source>
</evidence>
<evidence type="ECO:0000256" key="6">
    <source>
        <dbReference type="SAM" id="MobiDB-lite"/>
    </source>
</evidence>
<accession>A0A182E2M5</accession>
<reference evidence="9 10" key="2">
    <citation type="submission" date="2018-08" db="EMBL/GenBank/DDBJ databases">
        <authorList>
            <person name="Laetsch R D."/>
            <person name="Stevens L."/>
            <person name="Kumar S."/>
            <person name="Blaxter L. M."/>
        </authorList>
    </citation>
    <scope>NUCLEOTIDE SEQUENCE [LARGE SCALE GENOMIC DNA]</scope>
</reference>
<evidence type="ECO:0000313" key="11">
    <source>
        <dbReference type="WBParaSite" id="nOo.2.0.1.t02226-RA"/>
    </source>
</evidence>
<dbReference type="Proteomes" id="UP000271087">
    <property type="component" value="Unassembled WGS sequence"/>
</dbReference>
<evidence type="ECO:0000256" key="7">
    <source>
        <dbReference type="SAM" id="Phobius"/>
    </source>
</evidence>
<keyword evidence="5 7" id="KW-0472">Membrane</keyword>
<evidence type="ECO:0000313" key="9">
    <source>
        <dbReference type="EMBL" id="VDK65832.1"/>
    </source>
</evidence>
<dbReference type="GO" id="GO:0033176">
    <property type="term" value="C:proton-transporting V-type ATPase complex"/>
    <property type="evidence" value="ECO:0007669"/>
    <property type="project" value="TreeGrafter"/>
</dbReference>
<dbReference type="AlphaFoldDB" id="A0A182E2M5"/>
<comment type="similarity">
    <text evidence="2">Belongs to the vacuolar ATPase subunit S1 family.</text>
</comment>